<dbReference type="OrthoDB" id="3473305at2759"/>
<dbReference type="Pfam" id="PF20150">
    <property type="entry name" value="2EXR"/>
    <property type="match status" value="1"/>
</dbReference>
<evidence type="ECO:0000256" key="1">
    <source>
        <dbReference type="SAM" id="SignalP"/>
    </source>
</evidence>
<feature type="chain" id="PRO_5040929042" description="2EXR domain-containing protein" evidence="1">
    <location>
        <begin position="24"/>
        <end position="395"/>
    </location>
</feature>
<evidence type="ECO:0000313" key="4">
    <source>
        <dbReference type="Proteomes" id="UP001152130"/>
    </source>
</evidence>
<dbReference type="PANTHER" id="PTHR35910:SF6">
    <property type="entry name" value="2EXR DOMAIN-CONTAINING PROTEIN"/>
    <property type="match status" value="1"/>
</dbReference>
<feature type="domain" description="2EXR" evidence="2">
    <location>
        <begin position="54"/>
        <end position="132"/>
    </location>
</feature>
<name>A0A9W8UCN3_9HYPO</name>
<dbReference type="EMBL" id="JAPDHF010000005">
    <property type="protein sequence ID" value="KAJ4017526.1"/>
    <property type="molecule type" value="Genomic_DNA"/>
</dbReference>
<organism evidence="3 4">
    <name type="scientific">Fusarium irregulare</name>
    <dbReference type="NCBI Taxonomy" id="2494466"/>
    <lineage>
        <taxon>Eukaryota</taxon>
        <taxon>Fungi</taxon>
        <taxon>Dikarya</taxon>
        <taxon>Ascomycota</taxon>
        <taxon>Pezizomycotina</taxon>
        <taxon>Sordariomycetes</taxon>
        <taxon>Hypocreomycetidae</taxon>
        <taxon>Hypocreales</taxon>
        <taxon>Nectriaceae</taxon>
        <taxon>Fusarium</taxon>
        <taxon>Fusarium incarnatum-equiseti species complex</taxon>
    </lineage>
</organism>
<dbReference type="PANTHER" id="PTHR35910">
    <property type="entry name" value="2EXR DOMAIN-CONTAINING PROTEIN"/>
    <property type="match status" value="1"/>
</dbReference>
<keyword evidence="1" id="KW-0732">Signal</keyword>
<sequence>MFPSSPFYYLTVGAALALMIVHCSEFPTSPIHDLPIWWRDLVKWLAEIWKPPTFTRFTELPPELRLMIWEAAVRNRPVDQNSVCNLWYFKRDSSYESKDSIKIDAPYQPYQPFGLLWACYESRTVVLSRMSLLMYETENDYGPPRRKLKFVDKTVRSIMPSSRITKWPRGIPKSFQSYVEFNPDEFWVPNILDQLNSDPRHNIKTVLFGVIWIPLPYSSGDDPERYPCVDSATAAVPLDDPRLLGYLRRAFRRHARNMNEDISDECHRKSAMRYLAWQRFANHDWHLAEQVAELQRMGYNVKPCIIFGMALHQPEEVLHECIAELDCFMYRSEDAEEVEEWNATTPYPSPTDWTPHILCQARYWRSCQLLSYHIHFSNQEYLEHMQTDFGNTIGE</sequence>
<protein>
    <recommendedName>
        <fullName evidence="2">2EXR domain-containing protein</fullName>
    </recommendedName>
</protein>
<evidence type="ECO:0000313" key="3">
    <source>
        <dbReference type="EMBL" id="KAJ4017526.1"/>
    </source>
</evidence>
<accession>A0A9W8UCN3</accession>
<dbReference type="AlphaFoldDB" id="A0A9W8UCN3"/>
<dbReference type="InterPro" id="IPR045518">
    <property type="entry name" value="2EXR"/>
</dbReference>
<comment type="caution">
    <text evidence="3">The sequence shown here is derived from an EMBL/GenBank/DDBJ whole genome shotgun (WGS) entry which is preliminary data.</text>
</comment>
<feature type="signal peptide" evidence="1">
    <location>
        <begin position="1"/>
        <end position="23"/>
    </location>
</feature>
<keyword evidence="4" id="KW-1185">Reference proteome</keyword>
<gene>
    <name evidence="3" type="ORF">NW766_003588</name>
</gene>
<reference evidence="3" key="1">
    <citation type="submission" date="2022-10" db="EMBL/GenBank/DDBJ databases">
        <title>Fusarium specimens isolated from Avocado Roots.</title>
        <authorList>
            <person name="Stajich J."/>
            <person name="Roper C."/>
            <person name="Heimlech-Rivalta G."/>
        </authorList>
    </citation>
    <scope>NUCLEOTIDE SEQUENCE</scope>
    <source>
        <strain evidence="3">CF00143</strain>
    </source>
</reference>
<evidence type="ECO:0000259" key="2">
    <source>
        <dbReference type="Pfam" id="PF20150"/>
    </source>
</evidence>
<proteinExistence type="predicted"/>
<dbReference type="Proteomes" id="UP001152130">
    <property type="component" value="Unassembled WGS sequence"/>
</dbReference>